<evidence type="ECO:0000256" key="2">
    <source>
        <dbReference type="ARBA" id="ARBA00022528"/>
    </source>
</evidence>
<feature type="domain" description="RRM" evidence="9">
    <location>
        <begin position="940"/>
        <end position="1013"/>
    </location>
</feature>
<evidence type="ECO:0000256" key="6">
    <source>
        <dbReference type="ARBA" id="ARBA00023274"/>
    </source>
</evidence>
<feature type="domain" description="RRM" evidence="9">
    <location>
        <begin position="846"/>
        <end position="924"/>
    </location>
</feature>
<dbReference type="InterPro" id="IPR052079">
    <property type="entry name" value="E3_ligase/Copine_domain"/>
</dbReference>
<dbReference type="FunFam" id="3.30.70.330:FF:000799">
    <property type="entry name" value="31 kDa ribonucleoprotein, chloroplastic"/>
    <property type="match status" value="1"/>
</dbReference>
<evidence type="ECO:0000256" key="3">
    <source>
        <dbReference type="ARBA" id="ARBA00022640"/>
    </source>
</evidence>
<dbReference type="InterPro" id="IPR005174">
    <property type="entry name" value="KIB1-4_b-propeller"/>
</dbReference>
<dbReference type="InterPro" id="IPR010734">
    <property type="entry name" value="Copine_C"/>
</dbReference>
<dbReference type="HOGENOM" id="CLU_249272_0_0_1"/>
<dbReference type="GO" id="GO:0016070">
    <property type="term" value="P:RNA metabolic process"/>
    <property type="evidence" value="ECO:0007669"/>
    <property type="project" value="UniProtKB-ARBA"/>
</dbReference>
<evidence type="ECO:0000313" key="11">
    <source>
        <dbReference type="Proteomes" id="UP000026960"/>
    </source>
</evidence>
<keyword evidence="4" id="KW-0677">Repeat</keyword>
<feature type="region of interest" description="Disordered" evidence="8">
    <location>
        <begin position="1"/>
        <end position="23"/>
    </location>
</feature>
<dbReference type="CDD" id="cd21608">
    <property type="entry name" value="RRM2_NsCP33_like"/>
    <property type="match status" value="1"/>
</dbReference>
<accession>A0A0D3HA49</accession>
<protein>
    <recommendedName>
        <fullName evidence="9">RRM domain-containing protein</fullName>
    </recommendedName>
</protein>
<dbReference type="Pfam" id="PF00076">
    <property type="entry name" value="RRM_1"/>
    <property type="match status" value="2"/>
</dbReference>
<reference evidence="10" key="1">
    <citation type="journal article" date="2009" name="Rice">
        <title>De Novo Next Generation Sequencing of Plant Genomes.</title>
        <authorList>
            <person name="Rounsley S."/>
            <person name="Marri P.R."/>
            <person name="Yu Y."/>
            <person name="He R."/>
            <person name="Sisneros N."/>
            <person name="Goicoechea J.L."/>
            <person name="Lee S.J."/>
            <person name="Angelova A."/>
            <person name="Kudrna D."/>
            <person name="Luo M."/>
            <person name="Affourtit J."/>
            <person name="Desany B."/>
            <person name="Knight J."/>
            <person name="Niazi F."/>
            <person name="Egholm M."/>
            <person name="Wing R.A."/>
        </authorList>
    </citation>
    <scope>NUCLEOTIDE SEQUENCE [LARGE SCALE GENOMIC DNA]</scope>
    <source>
        <strain evidence="10">cv. IRGC 105608</strain>
    </source>
</reference>
<dbReference type="Proteomes" id="UP000026960">
    <property type="component" value="Chromosome 9"/>
</dbReference>
<evidence type="ECO:0000259" key="9">
    <source>
        <dbReference type="PROSITE" id="PS50102"/>
    </source>
</evidence>
<dbReference type="PANTHER" id="PTHR45751">
    <property type="entry name" value="COPINE FAMILY PROTEIN 1"/>
    <property type="match status" value="1"/>
</dbReference>
<keyword evidence="6" id="KW-0687">Ribonucleoprotein</keyword>
<dbReference type="Gene3D" id="1.20.1280.50">
    <property type="match status" value="1"/>
</dbReference>
<dbReference type="PaxDb" id="65489-OBART09G19860.1"/>
<sequence>MPDEPKKRTSARRARRCASAGLTKPSEEEEHVVVVVPPWADLPFDLLANISRRLHATADFARFHAVCKSWRRTLPPHPPTFLPWLLSPGDATGHRTARCVFSKSSRHPAAAPIRIPTKSQLAIGYDGEPCILYYPLIMTGGAAATTPLPSCPDEMKTWADHFFFSVSGDGTVFVYALGETYWDQYDHAYRCHFHAAILRPGDEAWMLMDRHLIVNFPYLLRDVCRVLYTDGGKMLLHNGKDYWCVVTTGAATTAGEGKWSRWWPEEPGKEIQSSHLLEYRGELLWAFVLADSGYCSDVRGCRVAGRPLASALSVSVYALEAEGGGSWVWVRKDGRSMDDRALFLGRPEIKERGLQVVEPNVQLMRIHVGNLPRKVDSHGLRRFLMSKIKSKHGHGHDGFVVVTDARVMCERGSRGRFSRGFGFATMAIAADAEPADVVTMLNGQILDGRPLRVKFADKDQRGSSSSLLSSRIGMFFSTFLLLFWTIYSWTVRLNRDEIGNLRINNSWDSQRYDTLDQVKEALEKVGLESSNIIIGVDFTKSNEWTGKHCFNGRSLHHISEDSLNPYEQAISIIGKTLSTFDEDNRIPCFGFGDTSTHDRNVFSFYSGRRQYCNGVSEVLRGYREIAPHVRLSAPIIETAMRITQDSGYQYHILLIIADGQVPICCGANSANNRDENYLEERTLQALVQASHFPLSIVLVGVGDGPWDEQLMHCQEDRQLFDNFQFVDFTKIIMSREMPETEKEEQFALEALKKIPSQYAAIISKRISDLAAEAPSRMPLPPPPPRPESDVPEESDQEEEGYAPEAEEEAEADEEVEEEAVEASAEVAEEAEDVEEVGEYVEPPEEAKVYVGNLPYDIDSERLAQLFEQAGIVEVSEVIYNRETDRSRGFGFVTMSTVEEAEKAVEMFHRYDVDGRLLTVNKAAPRGARVERPPRQFGPSFRIYVGNLPWQVDDSRLVQLFSEHGKVVDARVVYDRETGRSRGFGFVTMATQEELDDAIAALDGQAMLLSEETIISYVGLRCICGWPNLPPDLLREISGQLHDAVDLSRFHTVCMAWRDMVRLPAAEPQCPALLPWLVARGWPGCFSRSHLRSIFSDATPAWHSPRPSTRDMWLASTDGAGVWVLTADGDRLVDPLTGATVRRLPRLPRTSNNDHVSYIDGVVCGDGTIVAYATSDGFKHTSQIEAAILRPGDTAWTTVESKGMNYSAFGYGCCTTYHQGGVVFADLYQTFVVKVLVDDNDAGGGGRVVESRTRRWPPDYGFLHKRLLSTYTFEFRGKLMSACVEIPWQSSAYQIDAAAVSVTLYTLETAPGSAPAAR</sequence>
<keyword evidence="11" id="KW-1185">Reference proteome</keyword>
<dbReference type="GO" id="GO:0005634">
    <property type="term" value="C:nucleus"/>
    <property type="evidence" value="ECO:0007669"/>
    <property type="project" value="TreeGrafter"/>
</dbReference>
<feature type="region of interest" description="Disordered" evidence="8">
    <location>
        <begin position="773"/>
        <end position="839"/>
    </location>
</feature>
<dbReference type="STRING" id="65489.A0A0D3HA49"/>
<evidence type="ECO:0000256" key="1">
    <source>
        <dbReference type="ARBA" id="ARBA00004229"/>
    </source>
</evidence>
<evidence type="ECO:0000256" key="8">
    <source>
        <dbReference type="SAM" id="MobiDB-lite"/>
    </source>
</evidence>
<dbReference type="GO" id="GO:0009507">
    <property type="term" value="C:chloroplast"/>
    <property type="evidence" value="ECO:0007669"/>
    <property type="project" value="UniProtKB-SubCell"/>
</dbReference>
<evidence type="ECO:0000256" key="4">
    <source>
        <dbReference type="ARBA" id="ARBA00022737"/>
    </source>
</evidence>
<name>A0A0D3HA49_9ORYZ</name>
<proteinExistence type="predicted"/>
<dbReference type="Pfam" id="PF03478">
    <property type="entry name" value="Beta-prop_KIB1-4"/>
    <property type="match status" value="1"/>
</dbReference>
<evidence type="ECO:0000313" key="10">
    <source>
        <dbReference type="EnsemblPlants" id="OBART09G19860.1"/>
    </source>
</evidence>
<dbReference type="GO" id="GO:0045087">
    <property type="term" value="P:innate immune response"/>
    <property type="evidence" value="ECO:0007669"/>
    <property type="project" value="UniProtKB-ARBA"/>
</dbReference>
<dbReference type="eggNOG" id="KOG0118">
    <property type="taxonomic scope" value="Eukaryota"/>
</dbReference>
<reference evidence="10" key="2">
    <citation type="submission" date="2015-03" db="UniProtKB">
        <authorList>
            <consortium name="EnsemblPlants"/>
        </authorList>
    </citation>
    <scope>IDENTIFICATION</scope>
</reference>
<dbReference type="InterPro" id="IPR035979">
    <property type="entry name" value="RBD_domain_sf"/>
</dbReference>
<dbReference type="GO" id="GO:0008266">
    <property type="term" value="F:poly(U) RNA binding"/>
    <property type="evidence" value="ECO:0007669"/>
    <property type="project" value="UniProtKB-ARBA"/>
</dbReference>
<evidence type="ECO:0000256" key="5">
    <source>
        <dbReference type="ARBA" id="ARBA00022884"/>
    </source>
</evidence>
<dbReference type="InterPro" id="IPR000504">
    <property type="entry name" value="RRM_dom"/>
</dbReference>
<dbReference type="GO" id="GO:1990904">
    <property type="term" value="C:ribonucleoprotein complex"/>
    <property type="evidence" value="ECO:0007669"/>
    <property type="project" value="UniProtKB-KW"/>
</dbReference>
<dbReference type="SMART" id="SM00360">
    <property type="entry name" value="RRM"/>
    <property type="match status" value="3"/>
</dbReference>
<dbReference type="InterPro" id="IPR036047">
    <property type="entry name" value="F-box-like_dom_sf"/>
</dbReference>
<keyword evidence="2" id="KW-0150">Chloroplast</keyword>
<dbReference type="SUPFAM" id="SSF54928">
    <property type="entry name" value="RNA-binding domain, RBD"/>
    <property type="match status" value="2"/>
</dbReference>
<dbReference type="CDD" id="cd09917">
    <property type="entry name" value="F-box_SF"/>
    <property type="match status" value="1"/>
</dbReference>
<dbReference type="GO" id="GO:0004842">
    <property type="term" value="F:ubiquitin-protein transferase activity"/>
    <property type="evidence" value="ECO:0007669"/>
    <property type="project" value="TreeGrafter"/>
</dbReference>
<dbReference type="GO" id="GO:0016567">
    <property type="term" value="P:protein ubiquitination"/>
    <property type="evidence" value="ECO:0007669"/>
    <property type="project" value="TreeGrafter"/>
</dbReference>
<dbReference type="GO" id="GO:0003729">
    <property type="term" value="F:mRNA binding"/>
    <property type="evidence" value="ECO:0007669"/>
    <property type="project" value="UniProtKB-ARBA"/>
</dbReference>
<comment type="subcellular location">
    <subcellularLocation>
        <location evidence="1">Plastid</location>
        <location evidence="1">Chloroplast</location>
    </subcellularLocation>
</comment>
<dbReference type="EnsemblPlants" id="OBART09G19860.1">
    <property type="protein sequence ID" value="OBART09G19860.1"/>
    <property type="gene ID" value="OBART09G19860"/>
</dbReference>
<keyword evidence="3" id="KW-0934">Plastid</keyword>
<dbReference type="SUPFAM" id="SSF81383">
    <property type="entry name" value="F-box domain"/>
    <property type="match status" value="2"/>
</dbReference>
<feature type="compositionally biased region" description="Acidic residues" evidence="8">
    <location>
        <begin position="789"/>
        <end position="839"/>
    </location>
</feature>
<dbReference type="InterPro" id="IPR048289">
    <property type="entry name" value="RRM2_NsCP33-like"/>
</dbReference>
<dbReference type="Pfam" id="PF07002">
    <property type="entry name" value="Copine"/>
    <property type="match status" value="1"/>
</dbReference>
<dbReference type="eggNOG" id="KOG1327">
    <property type="taxonomic scope" value="Eukaryota"/>
</dbReference>
<dbReference type="PANTHER" id="PTHR45751:SF46">
    <property type="entry name" value="RING-TYPE DOMAIN-CONTAINING PROTEIN"/>
    <property type="match status" value="1"/>
</dbReference>
<dbReference type="Pfam" id="PF00646">
    <property type="entry name" value="F-box"/>
    <property type="match status" value="1"/>
</dbReference>
<feature type="domain" description="RRM" evidence="9">
    <location>
        <begin position="364"/>
        <end position="458"/>
    </location>
</feature>
<dbReference type="InterPro" id="IPR012677">
    <property type="entry name" value="Nucleotide-bd_a/b_plait_sf"/>
</dbReference>
<organism evidence="10">
    <name type="scientific">Oryza barthii</name>
    <dbReference type="NCBI Taxonomy" id="65489"/>
    <lineage>
        <taxon>Eukaryota</taxon>
        <taxon>Viridiplantae</taxon>
        <taxon>Streptophyta</taxon>
        <taxon>Embryophyta</taxon>
        <taxon>Tracheophyta</taxon>
        <taxon>Spermatophyta</taxon>
        <taxon>Magnoliopsida</taxon>
        <taxon>Liliopsida</taxon>
        <taxon>Poales</taxon>
        <taxon>Poaceae</taxon>
        <taxon>BOP clade</taxon>
        <taxon>Oryzoideae</taxon>
        <taxon>Oryzeae</taxon>
        <taxon>Oryzinae</taxon>
        <taxon>Oryza</taxon>
    </lineage>
</organism>
<dbReference type="InterPro" id="IPR001810">
    <property type="entry name" value="F-box_dom"/>
</dbReference>
<dbReference type="FunFam" id="3.30.70.330:FF:000268">
    <property type="entry name" value="31 kDa ribonucleoprotein, chloroplastic"/>
    <property type="match status" value="1"/>
</dbReference>
<dbReference type="Gene3D" id="3.30.70.330">
    <property type="match status" value="3"/>
</dbReference>
<evidence type="ECO:0000256" key="7">
    <source>
        <dbReference type="PROSITE-ProRule" id="PRU00176"/>
    </source>
</evidence>
<keyword evidence="5 7" id="KW-0694">RNA-binding</keyword>
<dbReference type="PROSITE" id="PS50102">
    <property type="entry name" value="RRM"/>
    <property type="match status" value="3"/>
</dbReference>
<dbReference type="Gramene" id="OBART09G19860.1">
    <property type="protein sequence ID" value="OBART09G19860.1"/>
    <property type="gene ID" value="OBART09G19860"/>
</dbReference>